<dbReference type="EC" id="2.7.1.26" evidence="14"/>
<keyword evidence="8 14" id="KW-0418">Kinase</keyword>
<dbReference type="Pfam" id="PF01687">
    <property type="entry name" value="Flavokinase"/>
    <property type="match status" value="1"/>
</dbReference>
<dbReference type="OrthoDB" id="9803667at2"/>
<keyword evidence="9 14" id="KW-0274">FAD</keyword>
<evidence type="ECO:0000259" key="15">
    <source>
        <dbReference type="SMART" id="SM00904"/>
    </source>
</evidence>
<organism evidence="16 17">
    <name type="scientific">Syntrophaceticus schinkii</name>
    <dbReference type="NCBI Taxonomy" id="499207"/>
    <lineage>
        <taxon>Bacteria</taxon>
        <taxon>Bacillati</taxon>
        <taxon>Bacillota</taxon>
        <taxon>Clostridia</taxon>
        <taxon>Thermoanaerobacterales</taxon>
        <taxon>Thermoanaerobacterales Family III. Incertae Sedis</taxon>
        <taxon>Syntrophaceticus</taxon>
    </lineage>
</organism>
<dbReference type="SUPFAM" id="SSF52374">
    <property type="entry name" value="Nucleotidylyl transferase"/>
    <property type="match status" value="1"/>
</dbReference>
<keyword evidence="6 14" id="KW-0548">Nucleotidyltransferase</keyword>
<dbReference type="UniPathway" id="UPA00276">
    <property type="reaction ID" value="UER00406"/>
</dbReference>
<evidence type="ECO:0000256" key="2">
    <source>
        <dbReference type="ARBA" id="ARBA00005201"/>
    </source>
</evidence>
<dbReference type="NCBIfam" id="TIGR00083">
    <property type="entry name" value="ribF"/>
    <property type="match status" value="1"/>
</dbReference>
<comment type="catalytic activity">
    <reaction evidence="13 14">
        <text>FMN + ATP + H(+) = FAD + diphosphate</text>
        <dbReference type="Rhea" id="RHEA:17237"/>
        <dbReference type="ChEBI" id="CHEBI:15378"/>
        <dbReference type="ChEBI" id="CHEBI:30616"/>
        <dbReference type="ChEBI" id="CHEBI:33019"/>
        <dbReference type="ChEBI" id="CHEBI:57692"/>
        <dbReference type="ChEBI" id="CHEBI:58210"/>
        <dbReference type="EC" id="2.7.7.2"/>
    </reaction>
</comment>
<dbReference type="GO" id="GO:0009398">
    <property type="term" value="P:FMN biosynthetic process"/>
    <property type="evidence" value="ECO:0007669"/>
    <property type="project" value="UniProtKB-UniRule"/>
</dbReference>
<dbReference type="InterPro" id="IPR015865">
    <property type="entry name" value="Riboflavin_kinase_bac/euk"/>
</dbReference>
<dbReference type="GO" id="GO:0008531">
    <property type="term" value="F:riboflavin kinase activity"/>
    <property type="evidence" value="ECO:0007669"/>
    <property type="project" value="UniProtKB-UniRule"/>
</dbReference>
<dbReference type="InterPro" id="IPR014729">
    <property type="entry name" value="Rossmann-like_a/b/a_fold"/>
</dbReference>
<comment type="pathway">
    <text evidence="1 14">Cofactor biosynthesis; FAD biosynthesis; FAD from FMN: step 1/1.</text>
</comment>
<dbReference type="FunFam" id="3.40.50.620:FF:000021">
    <property type="entry name" value="Riboflavin biosynthesis protein"/>
    <property type="match status" value="1"/>
</dbReference>
<evidence type="ECO:0000256" key="14">
    <source>
        <dbReference type="PIRNR" id="PIRNR004491"/>
    </source>
</evidence>
<dbReference type="InterPro" id="IPR023465">
    <property type="entry name" value="Riboflavin_kinase_dom_sf"/>
</dbReference>
<evidence type="ECO:0000256" key="4">
    <source>
        <dbReference type="ARBA" id="ARBA00022643"/>
    </source>
</evidence>
<evidence type="ECO:0000256" key="12">
    <source>
        <dbReference type="ARBA" id="ARBA00047880"/>
    </source>
</evidence>
<dbReference type="UniPathway" id="UPA00277">
    <property type="reaction ID" value="UER00407"/>
</dbReference>
<dbReference type="Pfam" id="PF06574">
    <property type="entry name" value="FAD_syn"/>
    <property type="match status" value="1"/>
</dbReference>
<evidence type="ECO:0000256" key="5">
    <source>
        <dbReference type="ARBA" id="ARBA00022679"/>
    </source>
</evidence>
<evidence type="ECO:0000256" key="6">
    <source>
        <dbReference type="ARBA" id="ARBA00022695"/>
    </source>
</evidence>
<dbReference type="InterPro" id="IPR015864">
    <property type="entry name" value="FAD_synthase"/>
</dbReference>
<evidence type="ECO:0000313" key="17">
    <source>
        <dbReference type="Proteomes" id="UP000046155"/>
    </source>
</evidence>
<keyword evidence="7 14" id="KW-0547">Nucleotide-binding</keyword>
<dbReference type="Gene3D" id="3.40.50.620">
    <property type="entry name" value="HUPs"/>
    <property type="match status" value="1"/>
</dbReference>
<dbReference type="Proteomes" id="UP000046155">
    <property type="component" value="Unassembled WGS sequence"/>
</dbReference>
<keyword evidence="3 14" id="KW-0285">Flavoprotein</keyword>
<sequence>MVIFGGMEKMPVQERQLVVALGNFDGVHRGHQQLLRQMTAYAQKNNALAAVILFQPHPQQVLNPSKCPKLLLDTDKKIELLEKQGVQGIFIVPFDIDFASLAPEEFIDKILVGKLQVTGVFVGYDYRFGRTAEGTPELLRELGKQKGFYVEVVPPVLSMETPISSTLVRKALSTGDIRWAKELLGYWPVLRGKIMTGDQRGRKLGFPTANIHVSDELLVPQNGVYAGEALIQGKHYLTVTNIGVHPTFGSSRQELIEAHLLDFQGDIYHEDIEISLFERMRDERKFESPDLLIKQIRKDIEIAIKIYDDHENNSIKRDVQA</sequence>
<keyword evidence="4 14" id="KW-0288">FMN</keyword>
<dbReference type="EMBL" id="CDRZ01000002">
    <property type="protein sequence ID" value="CEO87335.1"/>
    <property type="molecule type" value="Genomic_DNA"/>
</dbReference>
<keyword evidence="5 14" id="KW-0808">Transferase</keyword>
<dbReference type="PANTHER" id="PTHR22749:SF6">
    <property type="entry name" value="RIBOFLAVIN KINASE"/>
    <property type="match status" value="1"/>
</dbReference>
<evidence type="ECO:0000256" key="9">
    <source>
        <dbReference type="ARBA" id="ARBA00022827"/>
    </source>
</evidence>
<dbReference type="PANTHER" id="PTHR22749">
    <property type="entry name" value="RIBOFLAVIN KINASE/FMN ADENYLYLTRANSFERASE"/>
    <property type="match status" value="1"/>
</dbReference>
<comment type="pathway">
    <text evidence="2 14">Cofactor biosynthesis; FMN biosynthesis; FMN from riboflavin (ATP route): step 1/1.</text>
</comment>
<dbReference type="Gene3D" id="2.40.30.30">
    <property type="entry name" value="Riboflavin kinase-like"/>
    <property type="match status" value="1"/>
</dbReference>
<accession>A0A0B7MBA4</accession>
<evidence type="ECO:0000256" key="11">
    <source>
        <dbReference type="ARBA" id="ARBA00023268"/>
    </source>
</evidence>
<comment type="catalytic activity">
    <reaction evidence="12 14">
        <text>riboflavin + ATP = FMN + ADP + H(+)</text>
        <dbReference type="Rhea" id="RHEA:14357"/>
        <dbReference type="ChEBI" id="CHEBI:15378"/>
        <dbReference type="ChEBI" id="CHEBI:30616"/>
        <dbReference type="ChEBI" id="CHEBI:57986"/>
        <dbReference type="ChEBI" id="CHEBI:58210"/>
        <dbReference type="ChEBI" id="CHEBI:456216"/>
        <dbReference type="EC" id="2.7.1.26"/>
    </reaction>
</comment>
<dbReference type="RefSeq" id="WP_044663723.1">
    <property type="nucleotide sequence ID" value="NZ_CDRZ01000002.1"/>
</dbReference>
<dbReference type="SMART" id="SM00904">
    <property type="entry name" value="Flavokinase"/>
    <property type="match status" value="1"/>
</dbReference>
<evidence type="ECO:0000256" key="8">
    <source>
        <dbReference type="ARBA" id="ARBA00022777"/>
    </source>
</evidence>
<evidence type="ECO:0000313" key="16">
    <source>
        <dbReference type="EMBL" id="CEO87335.1"/>
    </source>
</evidence>
<keyword evidence="10 14" id="KW-0067">ATP-binding</keyword>
<dbReference type="GO" id="GO:0006747">
    <property type="term" value="P:FAD biosynthetic process"/>
    <property type="evidence" value="ECO:0007669"/>
    <property type="project" value="UniProtKB-UniRule"/>
</dbReference>
<dbReference type="AlphaFoldDB" id="A0A0B7MBA4"/>
<dbReference type="InterPro" id="IPR002606">
    <property type="entry name" value="Riboflavin_kinase_bac"/>
</dbReference>
<evidence type="ECO:0000256" key="7">
    <source>
        <dbReference type="ARBA" id="ARBA00022741"/>
    </source>
</evidence>
<proteinExistence type="inferred from homology"/>
<dbReference type="CDD" id="cd02064">
    <property type="entry name" value="FAD_synthetase_N"/>
    <property type="match status" value="1"/>
</dbReference>
<dbReference type="NCBIfam" id="NF004160">
    <property type="entry name" value="PRK05627.1-3"/>
    <property type="match status" value="1"/>
</dbReference>
<keyword evidence="11" id="KW-0511">Multifunctional enzyme</keyword>
<protein>
    <recommendedName>
        <fullName evidence="14">Riboflavin biosynthesis protein</fullName>
    </recommendedName>
    <domain>
        <recommendedName>
            <fullName evidence="14">Riboflavin kinase</fullName>
            <ecNumber evidence="14">2.7.1.26</ecNumber>
        </recommendedName>
        <alternativeName>
            <fullName evidence="14">Flavokinase</fullName>
        </alternativeName>
    </domain>
    <domain>
        <recommendedName>
            <fullName evidence="14">FMN adenylyltransferase</fullName>
            <ecNumber evidence="14">2.7.7.2</ecNumber>
        </recommendedName>
        <alternativeName>
            <fullName evidence="14">FAD pyrophosphorylase</fullName>
        </alternativeName>
        <alternativeName>
            <fullName evidence="14">FAD synthase</fullName>
        </alternativeName>
    </domain>
</protein>
<gene>
    <name evidence="16" type="ORF">SSCH_100023</name>
</gene>
<reference evidence="17" key="1">
    <citation type="submission" date="2015-01" db="EMBL/GenBank/DDBJ databases">
        <authorList>
            <person name="Manzoor Shahid"/>
            <person name="Zubair Saima"/>
        </authorList>
    </citation>
    <scope>NUCLEOTIDE SEQUENCE [LARGE SCALE GENOMIC DNA]</scope>
    <source>
        <strain evidence="17">Sp3</strain>
    </source>
</reference>
<dbReference type="GO" id="GO:0003919">
    <property type="term" value="F:FMN adenylyltransferase activity"/>
    <property type="evidence" value="ECO:0007669"/>
    <property type="project" value="UniProtKB-UniRule"/>
</dbReference>
<evidence type="ECO:0000256" key="1">
    <source>
        <dbReference type="ARBA" id="ARBA00004726"/>
    </source>
</evidence>
<dbReference type="NCBIfam" id="NF004162">
    <property type="entry name" value="PRK05627.1-5"/>
    <property type="match status" value="1"/>
</dbReference>
<dbReference type="GO" id="GO:0009231">
    <property type="term" value="P:riboflavin biosynthetic process"/>
    <property type="evidence" value="ECO:0007669"/>
    <property type="project" value="InterPro"/>
</dbReference>
<dbReference type="GO" id="GO:0005524">
    <property type="term" value="F:ATP binding"/>
    <property type="evidence" value="ECO:0007669"/>
    <property type="project" value="UniProtKB-UniRule"/>
</dbReference>
<evidence type="ECO:0000256" key="13">
    <source>
        <dbReference type="ARBA" id="ARBA00049494"/>
    </source>
</evidence>
<evidence type="ECO:0000256" key="3">
    <source>
        <dbReference type="ARBA" id="ARBA00022630"/>
    </source>
</evidence>
<comment type="similarity">
    <text evidence="14">Belongs to the ribF family.</text>
</comment>
<dbReference type="SUPFAM" id="SSF82114">
    <property type="entry name" value="Riboflavin kinase-like"/>
    <property type="match status" value="1"/>
</dbReference>
<keyword evidence="17" id="KW-1185">Reference proteome</keyword>
<name>A0A0B7MBA4_9FIRM</name>
<dbReference type="InterPro" id="IPR023468">
    <property type="entry name" value="Riboflavin_kinase"/>
</dbReference>
<evidence type="ECO:0000256" key="10">
    <source>
        <dbReference type="ARBA" id="ARBA00022840"/>
    </source>
</evidence>
<dbReference type="PIRSF" id="PIRSF004491">
    <property type="entry name" value="FAD_Synth"/>
    <property type="match status" value="1"/>
</dbReference>
<feature type="domain" description="Riboflavin kinase" evidence="15">
    <location>
        <begin position="183"/>
        <end position="308"/>
    </location>
</feature>
<dbReference type="EC" id="2.7.7.2" evidence="14"/>